<dbReference type="NCBIfam" id="NF009314">
    <property type="entry name" value="PRK12674.1-2"/>
    <property type="match status" value="1"/>
</dbReference>
<feature type="transmembrane region" description="Helical" evidence="2">
    <location>
        <begin position="64"/>
        <end position="85"/>
    </location>
</feature>
<dbReference type="Pfam" id="PF03334">
    <property type="entry name" value="PhaG_MnhG_YufB"/>
    <property type="match status" value="1"/>
</dbReference>
<dbReference type="KEGG" id="ima:PO878_00870"/>
<dbReference type="Proteomes" id="UP001216390">
    <property type="component" value="Chromosome"/>
</dbReference>
<gene>
    <name evidence="3" type="primary">mnhG</name>
    <name evidence="3" type="ORF">PO878_00870</name>
</gene>
<dbReference type="AlphaFoldDB" id="A0AAE9Y9T1"/>
<keyword evidence="2" id="KW-1133">Transmembrane helix</keyword>
<dbReference type="PANTHER" id="PTHR34703">
    <property type="entry name" value="ANTIPORTER SUBUNIT MNHG2-RELATED"/>
    <property type="match status" value="1"/>
</dbReference>
<comment type="similarity">
    <text evidence="1">Belongs to the CPA3 antiporters (TC 2.A.63) subunit G family.</text>
</comment>
<keyword evidence="2" id="KW-0812">Transmembrane</keyword>
<organism evidence="3 4">
    <name type="scientific">Iamia majanohamensis</name>
    <dbReference type="NCBI Taxonomy" id="467976"/>
    <lineage>
        <taxon>Bacteria</taxon>
        <taxon>Bacillati</taxon>
        <taxon>Actinomycetota</taxon>
        <taxon>Acidimicrobiia</taxon>
        <taxon>Acidimicrobiales</taxon>
        <taxon>Iamiaceae</taxon>
        <taxon>Iamia</taxon>
    </lineage>
</organism>
<feature type="transmembrane region" description="Helical" evidence="2">
    <location>
        <begin position="6"/>
        <end position="27"/>
    </location>
</feature>
<evidence type="ECO:0000256" key="2">
    <source>
        <dbReference type="SAM" id="Phobius"/>
    </source>
</evidence>
<evidence type="ECO:0000256" key="1">
    <source>
        <dbReference type="ARBA" id="ARBA00008404"/>
    </source>
</evidence>
<accession>A0AAE9Y9T1</accession>
<reference evidence="3" key="1">
    <citation type="submission" date="2023-01" db="EMBL/GenBank/DDBJ databases">
        <title>The diversity of Class Acidimicrobiia in South China Sea sediment environments and the proposal of Iamia marina sp. nov., a novel species of the genus Iamia.</title>
        <authorList>
            <person name="He Y."/>
            <person name="Tian X."/>
        </authorList>
    </citation>
    <scope>NUCLEOTIDE SEQUENCE</scope>
    <source>
        <strain evidence="3">DSM 19957</strain>
    </source>
</reference>
<evidence type="ECO:0000313" key="3">
    <source>
        <dbReference type="EMBL" id="WCO67273.1"/>
    </source>
</evidence>
<evidence type="ECO:0000313" key="4">
    <source>
        <dbReference type="Proteomes" id="UP001216390"/>
    </source>
</evidence>
<dbReference type="EMBL" id="CP116942">
    <property type="protein sequence ID" value="WCO67273.1"/>
    <property type="molecule type" value="Genomic_DNA"/>
</dbReference>
<dbReference type="NCBIfam" id="TIGR01300">
    <property type="entry name" value="CPA3_mnhG_phaG"/>
    <property type="match status" value="1"/>
</dbReference>
<protein>
    <submittedName>
        <fullName evidence="3">Monovalent cation/H(+) antiporter subunit G</fullName>
    </submittedName>
</protein>
<keyword evidence="4" id="KW-1185">Reference proteome</keyword>
<dbReference type="InterPro" id="IPR005133">
    <property type="entry name" value="PhaG_MnhG_YufB"/>
</dbReference>
<dbReference type="RefSeq" id="WP_272736795.1">
    <property type="nucleotide sequence ID" value="NZ_CP116942.1"/>
</dbReference>
<proteinExistence type="inferred from homology"/>
<dbReference type="PANTHER" id="PTHR34703:SF1">
    <property type="entry name" value="ANTIPORTER SUBUNIT MNHG2-RELATED"/>
    <property type="match status" value="1"/>
</dbReference>
<dbReference type="GO" id="GO:0015385">
    <property type="term" value="F:sodium:proton antiporter activity"/>
    <property type="evidence" value="ECO:0007669"/>
    <property type="project" value="TreeGrafter"/>
</dbReference>
<name>A0AAE9Y9T1_9ACTN</name>
<keyword evidence="2" id="KW-0472">Membrane</keyword>
<sequence length="112" mass="11481">MIVLDVVSAVLLLAGSALTVTAVVGLYRLPDVYARMHAAAKPATLGITLCLLGAALQVEDVAVVTKLLLAAAFALLTAPVANHLLGRAAHATGAAQSVETVVDELEDEIRPD</sequence>